<evidence type="ECO:0000313" key="2">
    <source>
        <dbReference type="EMBL" id="CAE06868.1"/>
    </source>
</evidence>
<dbReference type="Proteomes" id="UP000001422">
    <property type="component" value="Chromosome"/>
</dbReference>
<dbReference type="eggNOG" id="ENOG5030TSS">
    <property type="taxonomic scope" value="Bacteria"/>
</dbReference>
<dbReference type="KEGG" id="syw:SYNW0353"/>
<evidence type="ECO:0000313" key="3">
    <source>
        <dbReference type="Proteomes" id="UP000001422"/>
    </source>
</evidence>
<feature type="region of interest" description="Disordered" evidence="1">
    <location>
        <begin position="1"/>
        <end position="28"/>
    </location>
</feature>
<dbReference type="EMBL" id="BX569689">
    <property type="protein sequence ID" value="CAE06868.1"/>
    <property type="molecule type" value="Genomic_DNA"/>
</dbReference>
<protein>
    <submittedName>
        <fullName evidence="2">Uncharacterized protein</fullName>
    </submittedName>
</protein>
<feature type="compositionally biased region" description="Low complexity" evidence="1">
    <location>
        <begin position="18"/>
        <end position="28"/>
    </location>
</feature>
<gene>
    <name evidence="2" type="ordered locus">SYNW0353</name>
</gene>
<name>Q7U9A5_PARMW</name>
<organism evidence="2 3">
    <name type="scientific">Parasynechococcus marenigrum (strain WH8102)</name>
    <dbReference type="NCBI Taxonomy" id="84588"/>
    <lineage>
        <taxon>Bacteria</taxon>
        <taxon>Bacillati</taxon>
        <taxon>Cyanobacteriota</taxon>
        <taxon>Cyanophyceae</taxon>
        <taxon>Synechococcales</taxon>
        <taxon>Prochlorococcaceae</taxon>
        <taxon>Parasynechococcus</taxon>
        <taxon>Parasynechococcus marenigrum</taxon>
    </lineage>
</organism>
<evidence type="ECO:0000256" key="1">
    <source>
        <dbReference type="SAM" id="MobiDB-lite"/>
    </source>
</evidence>
<accession>Q7U9A5</accession>
<keyword evidence="3" id="KW-1185">Reference proteome</keyword>
<sequence>MRRDFSSHTQRPFVRLEGSSSSISTGLLSSSNFRQNRCSDSGCQRQTDDTLDSLMQLKINGRNISVRFKSDAVVAQRVAAHIKRRLEEDDWLPFQSKKEALEAWQKLGGIRVQVLRAYDLI</sequence>
<proteinExistence type="predicted"/>
<reference evidence="2 3" key="1">
    <citation type="journal article" date="2003" name="Nature">
        <title>The genome of a motile marine Synechococcus.</title>
        <authorList>
            <person name="Palenik B."/>
            <person name="Brahamsha B."/>
            <person name="Larimer F."/>
            <person name="Land M."/>
            <person name="Hauser L."/>
            <person name="Chain P."/>
            <person name="Lamerdin J."/>
            <person name="Regala W."/>
            <person name="Allen E.A."/>
            <person name="McCarren J."/>
            <person name="Paulsen I."/>
            <person name="Dufresne A."/>
            <person name="Partensky F."/>
            <person name="Webb E."/>
            <person name="Waterbury J."/>
        </authorList>
    </citation>
    <scope>NUCLEOTIDE SEQUENCE [LARGE SCALE GENOMIC DNA]</scope>
    <source>
        <strain evidence="2 3">WH8102</strain>
    </source>
</reference>
<dbReference type="HOGENOM" id="CLU_2036904_0_0_3"/>
<dbReference type="AlphaFoldDB" id="Q7U9A5"/>